<dbReference type="GO" id="GO:0017168">
    <property type="term" value="F:5-oxoprolinase (ATP-hydrolyzing) activity"/>
    <property type="evidence" value="ECO:0007669"/>
    <property type="project" value="UniProtKB-UniRule"/>
</dbReference>
<dbReference type="NCBIfam" id="NF003816">
    <property type="entry name" value="PRK05406.1-5"/>
    <property type="match status" value="1"/>
</dbReference>
<dbReference type="CDD" id="cd10787">
    <property type="entry name" value="LamB_YcsF_like"/>
    <property type="match status" value="1"/>
</dbReference>
<dbReference type="PANTHER" id="PTHR30292:SF0">
    <property type="entry name" value="5-OXOPROLINASE SUBUNIT A"/>
    <property type="match status" value="1"/>
</dbReference>
<gene>
    <name evidence="1" type="primary">pxpA</name>
    <name evidence="2" type="ORF">H7U32_08235</name>
</gene>
<evidence type="ECO:0000313" key="2">
    <source>
        <dbReference type="EMBL" id="MBM6700278.1"/>
    </source>
</evidence>
<organism evidence="2 3">
    <name type="scientific">Bifidobacterium pullorum subsp. saeculare</name>
    <dbReference type="NCBI Taxonomy" id="78257"/>
    <lineage>
        <taxon>Bacteria</taxon>
        <taxon>Bacillati</taxon>
        <taxon>Actinomycetota</taxon>
        <taxon>Actinomycetes</taxon>
        <taxon>Bifidobacteriales</taxon>
        <taxon>Bifidobacteriaceae</taxon>
        <taxon>Bifidobacterium</taxon>
    </lineage>
</organism>
<dbReference type="PANTHER" id="PTHR30292">
    <property type="entry name" value="UNCHARACTERIZED PROTEIN YBGL-RELATED"/>
    <property type="match status" value="1"/>
</dbReference>
<dbReference type="RefSeq" id="WP_204469596.1">
    <property type="nucleotide sequence ID" value="NZ_JACLYU010000021.1"/>
</dbReference>
<reference evidence="2" key="1">
    <citation type="submission" date="2020-08" db="EMBL/GenBank/DDBJ databases">
        <authorList>
            <person name="Cejkova D."/>
            <person name="Kubasova T."/>
            <person name="Jahodarova E."/>
            <person name="Rychlik I."/>
        </authorList>
    </citation>
    <scope>NUCLEOTIDE SEQUENCE</scope>
    <source>
        <strain evidence="2">An836</strain>
    </source>
</reference>
<comment type="subunit">
    <text evidence="1">Forms a complex composed of PxpA, PxpB and PxpC.</text>
</comment>
<dbReference type="Pfam" id="PF03746">
    <property type="entry name" value="LamB_YcsF"/>
    <property type="match status" value="1"/>
</dbReference>
<dbReference type="Proteomes" id="UP000718821">
    <property type="component" value="Unassembled WGS sequence"/>
</dbReference>
<evidence type="ECO:0000313" key="3">
    <source>
        <dbReference type="Proteomes" id="UP000718821"/>
    </source>
</evidence>
<dbReference type="Gene3D" id="3.20.20.370">
    <property type="entry name" value="Glycoside hydrolase/deacetylase"/>
    <property type="match status" value="1"/>
</dbReference>
<dbReference type="NCBIfam" id="NF003814">
    <property type="entry name" value="PRK05406.1-3"/>
    <property type="match status" value="1"/>
</dbReference>
<reference evidence="2" key="2">
    <citation type="journal article" date="2021" name="Sci. Rep.">
        <title>The distribution of antibiotic resistance genes in chicken gut microbiota commensals.</title>
        <authorList>
            <person name="Juricova H."/>
            <person name="Matiasovicova J."/>
            <person name="Kubasova T."/>
            <person name="Cejkova D."/>
            <person name="Rychlik I."/>
        </authorList>
    </citation>
    <scope>NUCLEOTIDE SEQUENCE</scope>
    <source>
        <strain evidence="2">An836</strain>
    </source>
</reference>
<name>A0A939BA66_9BIFI</name>
<keyword evidence="1" id="KW-0378">Hydrolase</keyword>
<dbReference type="EC" id="3.5.2.9" evidence="1"/>
<dbReference type="EMBL" id="JACLYU010000021">
    <property type="protein sequence ID" value="MBM6700278.1"/>
    <property type="molecule type" value="Genomic_DNA"/>
</dbReference>
<dbReference type="AlphaFoldDB" id="A0A939BA66"/>
<keyword evidence="1" id="KW-0547">Nucleotide-binding</keyword>
<dbReference type="SUPFAM" id="SSF88713">
    <property type="entry name" value="Glycoside hydrolase/deacetylase"/>
    <property type="match status" value="1"/>
</dbReference>
<keyword evidence="1" id="KW-0067">ATP-binding</keyword>
<proteinExistence type="inferred from homology"/>
<evidence type="ECO:0000256" key="1">
    <source>
        <dbReference type="HAMAP-Rule" id="MF_00691"/>
    </source>
</evidence>
<dbReference type="GO" id="GO:0005975">
    <property type="term" value="P:carbohydrate metabolic process"/>
    <property type="evidence" value="ECO:0007669"/>
    <property type="project" value="InterPro"/>
</dbReference>
<comment type="catalytic activity">
    <reaction evidence="1">
        <text>5-oxo-L-proline + ATP + 2 H2O = L-glutamate + ADP + phosphate + H(+)</text>
        <dbReference type="Rhea" id="RHEA:10348"/>
        <dbReference type="ChEBI" id="CHEBI:15377"/>
        <dbReference type="ChEBI" id="CHEBI:15378"/>
        <dbReference type="ChEBI" id="CHEBI:29985"/>
        <dbReference type="ChEBI" id="CHEBI:30616"/>
        <dbReference type="ChEBI" id="CHEBI:43474"/>
        <dbReference type="ChEBI" id="CHEBI:58402"/>
        <dbReference type="ChEBI" id="CHEBI:456216"/>
        <dbReference type="EC" id="3.5.2.9"/>
    </reaction>
</comment>
<dbReference type="InterPro" id="IPR011330">
    <property type="entry name" value="Glyco_hydro/deAcase_b/a-brl"/>
</dbReference>
<protein>
    <recommendedName>
        <fullName evidence="1">5-oxoprolinase subunit A</fullName>
        <shortName evidence="1">5-OPase subunit A</shortName>
        <ecNumber evidence="1">3.5.2.9</ecNumber>
    </recommendedName>
    <alternativeName>
        <fullName evidence="1">5-oxoprolinase (ATP-hydrolyzing) subunit A</fullName>
    </alternativeName>
</protein>
<comment type="similarity">
    <text evidence="1">Belongs to the LamB/PxpA family.</text>
</comment>
<accession>A0A939BA66</accession>
<dbReference type="GO" id="GO:0005524">
    <property type="term" value="F:ATP binding"/>
    <property type="evidence" value="ECO:0007669"/>
    <property type="project" value="UniProtKB-UniRule"/>
</dbReference>
<keyword evidence="3" id="KW-1185">Reference proteome</keyword>
<comment type="function">
    <text evidence="1">Catalyzes the cleavage of 5-oxoproline to form L-glutamate coupled to the hydrolysis of ATP to ADP and inorganic phosphate.</text>
</comment>
<sequence length="259" mass="27123">MVRSVDLNSDMGEAFGRWTLGDDAALLRVVSSANVACGFHAGDPSVMMRTLRTAAEHGVTVGAHVSYRDLAGFGRRFVDENDGDLTNDVMYQIAALEGLARAAGATVAYVKPHGALYNRIVADERQAADVVRAIRTVDPSLAILTLPGSAVGRLAEQAGLRVFREAFADRAYQPDGTLVPRRQPGAVIADPAAVAARVTRMVADGTVEAVDGTVVPVHADSVCVHGDSPAAVAMAHAVRDRLTREGIAVAPFARAAAEA</sequence>
<comment type="caution">
    <text evidence="2">The sequence shown here is derived from an EMBL/GenBank/DDBJ whole genome shotgun (WGS) entry which is preliminary data.</text>
</comment>
<dbReference type="InterPro" id="IPR005501">
    <property type="entry name" value="LamB/YcsF/PxpA-like"/>
</dbReference>
<dbReference type="HAMAP" id="MF_00691">
    <property type="entry name" value="PxpA"/>
    <property type="match status" value="1"/>
</dbReference>